<gene>
    <name evidence="3" type="ORF">Pla8534_24950</name>
</gene>
<evidence type="ECO:0000313" key="3">
    <source>
        <dbReference type="EMBL" id="QDU94689.1"/>
    </source>
</evidence>
<organism evidence="3 4">
    <name type="scientific">Lignipirellula cremea</name>
    <dbReference type="NCBI Taxonomy" id="2528010"/>
    <lineage>
        <taxon>Bacteria</taxon>
        <taxon>Pseudomonadati</taxon>
        <taxon>Planctomycetota</taxon>
        <taxon>Planctomycetia</taxon>
        <taxon>Pirellulales</taxon>
        <taxon>Pirellulaceae</taxon>
        <taxon>Lignipirellula</taxon>
    </lineage>
</organism>
<feature type="signal peptide" evidence="2">
    <location>
        <begin position="1"/>
        <end position="19"/>
    </location>
</feature>
<sequence precursor="true">MKFWAAVILCLGCGAVTPAAPVAAQEVLEEQTPRTPLGPEKLRHLVAALVHQDANIREAAQGQLLLHAEQAMPLLMGELADSPDERRAAAAAIVLANMRKVKREMAPQTVDHRPIVKTLAAMLWETTRPLEPWRWYLAATLAVMISDEPEIADSRGLEVMQQALYRGLRSPEPMKRYAAIQAAYRFRDPRAMESLWAILRGPHRQPQGVDLTMLTGFQFALGYTNALGVYAPLQPEFDPDKKELQIRGGFQYFDWDAFGPPTVYVRDGGNINPPDVNDDGKARQGRAVFVWEEFLVIATLDRLDADPLALQAAAYRLADSHNLWIRRDSARVLLAMLAEKRPIDQRRLSLLLIGLLQADDYETRMFAIRQLRELQQDQVDGQAVGTSMVHWMQDDDFDVRHEAAVTLLQVGPRSQALGEAVLELIEFQKLAQQGLVRRLGGRIGGTAVRMLTATERLQRDWVRVYGPATEPAPPGDGRADIDPREPEASERIPAPQPQQP</sequence>
<feature type="region of interest" description="Disordered" evidence="1">
    <location>
        <begin position="465"/>
        <end position="500"/>
    </location>
</feature>
<keyword evidence="4" id="KW-1185">Reference proteome</keyword>
<dbReference type="InterPro" id="IPR011989">
    <property type="entry name" value="ARM-like"/>
</dbReference>
<dbReference type="KEGG" id="lcre:Pla8534_24950"/>
<dbReference type="EMBL" id="CP036433">
    <property type="protein sequence ID" value="QDU94689.1"/>
    <property type="molecule type" value="Genomic_DNA"/>
</dbReference>
<dbReference type="SUPFAM" id="SSF48371">
    <property type="entry name" value="ARM repeat"/>
    <property type="match status" value="1"/>
</dbReference>
<dbReference type="Proteomes" id="UP000317648">
    <property type="component" value="Chromosome"/>
</dbReference>
<name>A0A518DS79_9BACT</name>
<reference evidence="3 4" key="1">
    <citation type="submission" date="2019-02" db="EMBL/GenBank/DDBJ databases">
        <title>Deep-cultivation of Planctomycetes and their phenomic and genomic characterization uncovers novel biology.</title>
        <authorList>
            <person name="Wiegand S."/>
            <person name="Jogler M."/>
            <person name="Boedeker C."/>
            <person name="Pinto D."/>
            <person name="Vollmers J."/>
            <person name="Rivas-Marin E."/>
            <person name="Kohn T."/>
            <person name="Peeters S.H."/>
            <person name="Heuer A."/>
            <person name="Rast P."/>
            <person name="Oberbeckmann S."/>
            <person name="Bunk B."/>
            <person name="Jeske O."/>
            <person name="Meyerdierks A."/>
            <person name="Storesund J.E."/>
            <person name="Kallscheuer N."/>
            <person name="Luecker S."/>
            <person name="Lage O.M."/>
            <person name="Pohl T."/>
            <person name="Merkel B.J."/>
            <person name="Hornburger P."/>
            <person name="Mueller R.-W."/>
            <person name="Bruemmer F."/>
            <person name="Labrenz M."/>
            <person name="Spormann A.M."/>
            <person name="Op den Camp H."/>
            <person name="Overmann J."/>
            <person name="Amann R."/>
            <person name="Jetten M.S.M."/>
            <person name="Mascher T."/>
            <person name="Medema M.H."/>
            <person name="Devos D.P."/>
            <person name="Kaster A.-K."/>
            <person name="Ovreas L."/>
            <person name="Rohde M."/>
            <person name="Galperin M.Y."/>
            <person name="Jogler C."/>
        </authorList>
    </citation>
    <scope>NUCLEOTIDE SEQUENCE [LARGE SCALE GENOMIC DNA]</scope>
    <source>
        <strain evidence="3 4">Pla85_3_4</strain>
    </source>
</reference>
<proteinExistence type="predicted"/>
<dbReference type="RefSeq" id="WP_145053312.1">
    <property type="nucleotide sequence ID" value="NZ_CP036433.1"/>
</dbReference>
<keyword evidence="2" id="KW-0732">Signal</keyword>
<dbReference type="InterPro" id="IPR016024">
    <property type="entry name" value="ARM-type_fold"/>
</dbReference>
<dbReference type="AlphaFoldDB" id="A0A518DS79"/>
<feature type="chain" id="PRO_5022089390" evidence="2">
    <location>
        <begin position="20"/>
        <end position="500"/>
    </location>
</feature>
<protein>
    <submittedName>
        <fullName evidence="3">HEAT repeat protein</fullName>
    </submittedName>
</protein>
<accession>A0A518DS79</accession>
<evidence type="ECO:0000313" key="4">
    <source>
        <dbReference type="Proteomes" id="UP000317648"/>
    </source>
</evidence>
<dbReference type="Gene3D" id="1.25.10.10">
    <property type="entry name" value="Leucine-rich Repeat Variant"/>
    <property type="match status" value="2"/>
</dbReference>
<evidence type="ECO:0000256" key="2">
    <source>
        <dbReference type="SAM" id="SignalP"/>
    </source>
</evidence>
<feature type="compositionally biased region" description="Basic and acidic residues" evidence="1">
    <location>
        <begin position="477"/>
        <end position="490"/>
    </location>
</feature>
<evidence type="ECO:0000256" key="1">
    <source>
        <dbReference type="SAM" id="MobiDB-lite"/>
    </source>
</evidence>